<gene>
    <name evidence="2" type="ORF">FSCOSCO3_A003408</name>
</gene>
<organism evidence="2 3">
    <name type="scientific">Scomber scombrus</name>
    <name type="common">Atlantic mackerel</name>
    <name type="synonym">Scomber vernalis</name>
    <dbReference type="NCBI Taxonomy" id="13677"/>
    <lineage>
        <taxon>Eukaryota</taxon>
        <taxon>Metazoa</taxon>
        <taxon>Chordata</taxon>
        <taxon>Craniata</taxon>
        <taxon>Vertebrata</taxon>
        <taxon>Euteleostomi</taxon>
        <taxon>Actinopterygii</taxon>
        <taxon>Neopterygii</taxon>
        <taxon>Teleostei</taxon>
        <taxon>Neoteleostei</taxon>
        <taxon>Acanthomorphata</taxon>
        <taxon>Pelagiaria</taxon>
        <taxon>Scombriformes</taxon>
        <taxon>Scombridae</taxon>
        <taxon>Scomber</taxon>
    </lineage>
</organism>
<dbReference type="Proteomes" id="UP001314229">
    <property type="component" value="Unassembled WGS sequence"/>
</dbReference>
<dbReference type="AlphaFoldDB" id="A0AAV1PFN5"/>
<proteinExistence type="predicted"/>
<feature type="region of interest" description="Disordered" evidence="1">
    <location>
        <begin position="1"/>
        <end position="25"/>
    </location>
</feature>
<name>A0AAV1PFN5_SCOSC</name>
<evidence type="ECO:0000313" key="3">
    <source>
        <dbReference type="Proteomes" id="UP001314229"/>
    </source>
</evidence>
<keyword evidence="3" id="KW-1185">Reference proteome</keyword>
<sequence>MPKPKTYRRKPLDQGTNETEVQPPSELTEHIMADLEVGKGTDAESNSILLAIRSMNKTMTDGFDTLEMTLASTQASLVSLRNRYY</sequence>
<accession>A0AAV1PFN5</accession>
<reference evidence="2 3" key="1">
    <citation type="submission" date="2024-01" db="EMBL/GenBank/DDBJ databases">
        <authorList>
            <person name="Alioto T."/>
            <person name="Alioto T."/>
            <person name="Gomez Garrido J."/>
        </authorList>
    </citation>
    <scope>NUCLEOTIDE SEQUENCE [LARGE SCALE GENOMIC DNA]</scope>
</reference>
<comment type="caution">
    <text evidence="2">The sequence shown here is derived from an EMBL/GenBank/DDBJ whole genome shotgun (WGS) entry which is preliminary data.</text>
</comment>
<evidence type="ECO:0000313" key="2">
    <source>
        <dbReference type="EMBL" id="CAK6970423.1"/>
    </source>
</evidence>
<protein>
    <submittedName>
        <fullName evidence="2">Unnamed protein product</fullName>
    </submittedName>
</protein>
<dbReference type="EMBL" id="CAWUFR010000157">
    <property type="protein sequence ID" value="CAK6970423.1"/>
    <property type="molecule type" value="Genomic_DNA"/>
</dbReference>
<evidence type="ECO:0000256" key="1">
    <source>
        <dbReference type="SAM" id="MobiDB-lite"/>
    </source>
</evidence>